<keyword evidence="3 8" id="KW-0813">Transport</keyword>
<comment type="similarity">
    <text evidence="2 8">Belongs to the ammonia transporter channel (TC 1.A.11.2) family.</text>
</comment>
<dbReference type="Pfam" id="PF00909">
    <property type="entry name" value="Ammonium_transp"/>
    <property type="match status" value="1"/>
</dbReference>
<evidence type="ECO:0000256" key="5">
    <source>
        <dbReference type="ARBA" id="ARBA00022989"/>
    </source>
</evidence>
<dbReference type="InterPro" id="IPR029020">
    <property type="entry name" value="Ammonium/urea_transptr"/>
</dbReference>
<sequence>MTMTMIQKLKSQVPQWLWRPAKWSLTATLIGGLVFLFSQGTAFAQEADEVQYHADIVWTIVSAALVFFMQAGFAMVETGFTRSKNAANIMMKNLMDFCMGCCAFWFLGFGLMFGNSGGFFGTSWFAFGWQQAYEAGGWPFTFFVFQMVFAATAATIVSGAMAERTKFSAYLIYSVIISGLIYPISGSWGWNGLFADYNGDTAGWLENLGYIDYAGSGVVHLVGGAAALAGAIVLGPRIGKYGPNGEPRAIPGHNLPLGMLGVFILTLGWIGFNAGSTTAASTDIGWIAMNTLLAASAGAIGAMFTSWAHFGKPDMTFAANGVLAGLVGITAPCDSVHPLGALIIGSIAGILVVISVVILDTVLKIDDPVGAVSVHGTCGIWGVLAAGIPFFANANYAEDVTWGQFGVQIIGALAYFLWPFITCLILFLILKAITGLRTSAEEEIAGLDVGEHGNVAYPDFVSAATDSEQS</sequence>
<evidence type="ECO:0000256" key="2">
    <source>
        <dbReference type="ARBA" id="ARBA00005887"/>
    </source>
</evidence>
<keyword evidence="6 8" id="KW-0472">Membrane</keyword>
<dbReference type="PANTHER" id="PTHR11730">
    <property type="entry name" value="AMMONIUM TRANSPORTER"/>
    <property type="match status" value="1"/>
</dbReference>
<reference evidence="10" key="1">
    <citation type="submission" date="2021-02" db="EMBL/GenBank/DDBJ databases">
        <title>The CRISPR/cas machinery reduction and long-range gene transfer in the hot spring cyanobacterium Synechococcus.</title>
        <authorList>
            <person name="Dvorak P."/>
            <person name="Jahodarova E."/>
            <person name="Hasler P."/>
            <person name="Poulickova A."/>
        </authorList>
    </citation>
    <scope>NUCLEOTIDE SEQUENCE</scope>
    <source>
        <strain evidence="10">Rupite</strain>
    </source>
</reference>
<dbReference type="NCBIfam" id="TIGR00836">
    <property type="entry name" value="amt"/>
    <property type="match status" value="1"/>
</dbReference>
<feature type="transmembrane region" description="Helical" evidence="8">
    <location>
        <begin position="316"/>
        <end position="333"/>
    </location>
</feature>
<comment type="subcellular location">
    <subcellularLocation>
        <location evidence="8">Cell membrane</location>
        <topology evidence="8">Multi-pass membrane protein</topology>
    </subcellularLocation>
    <subcellularLocation>
        <location evidence="1">Membrane</location>
        <topology evidence="1">Multi-pass membrane protein</topology>
    </subcellularLocation>
</comment>
<evidence type="ECO:0000256" key="6">
    <source>
        <dbReference type="ARBA" id="ARBA00023136"/>
    </source>
</evidence>
<evidence type="ECO:0000256" key="1">
    <source>
        <dbReference type="ARBA" id="ARBA00004141"/>
    </source>
</evidence>
<dbReference type="Proteomes" id="UP000830835">
    <property type="component" value="Unassembled WGS sequence"/>
</dbReference>
<feature type="transmembrane region" description="Helical" evidence="8">
    <location>
        <begin position="255"/>
        <end position="272"/>
    </location>
</feature>
<evidence type="ECO:0000256" key="4">
    <source>
        <dbReference type="ARBA" id="ARBA00022692"/>
    </source>
</evidence>
<feature type="transmembrane region" description="Helical" evidence="8">
    <location>
        <begin position="339"/>
        <end position="359"/>
    </location>
</feature>
<organism evidence="10 11">
    <name type="scientific">Thermostichus vulcanus str. 'Rupite'</name>
    <dbReference type="NCBI Taxonomy" id="2813851"/>
    <lineage>
        <taxon>Bacteria</taxon>
        <taxon>Bacillati</taxon>
        <taxon>Cyanobacteriota</taxon>
        <taxon>Cyanophyceae</taxon>
        <taxon>Thermostichales</taxon>
        <taxon>Thermostichaceae</taxon>
        <taxon>Thermostichus</taxon>
    </lineage>
</organism>
<feature type="transmembrane region" description="Helical" evidence="8">
    <location>
        <begin position="412"/>
        <end position="430"/>
    </location>
</feature>
<evidence type="ECO:0000313" key="10">
    <source>
        <dbReference type="EMBL" id="MCJ2541972.1"/>
    </source>
</evidence>
<keyword evidence="11" id="KW-1185">Reference proteome</keyword>
<dbReference type="InterPro" id="IPR024041">
    <property type="entry name" value="NH4_transpt_AmtB-like_dom"/>
</dbReference>
<feature type="domain" description="Ammonium transporter AmtB-like" evidence="9">
    <location>
        <begin position="57"/>
        <end position="457"/>
    </location>
</feature>
<keyword evidence="7 8" id="KW-0924">Ammonia transport</keyword>
<keyword evidence="5 8" id="KW-1133">Transmembrane helix</keyword>
<dbReference type="InterPro" id="IPR018047">
    <property type="entry name" value="Ammonium_transpt_CS"/>
</dbReference>
<feature type="transmembrane region" description="Helical" evidence="8">
    <location>
        <begin position="97"/>
        <end position="120"/>
    </location>
</feature>
<dbReference type="PROSITE" id="PS01219">
    <property type="entry name" value="AMMONIUM_TRANSP"/>
    <property type="match status" value="1"/>
</dbReference>
<dbReference type="RefSeq" id="WP_244349184.1">
    <property type="nucleotide sequence ID" value="NZ_JAFIRA010000005.1"/>
</dbReference>
<feature type="transmembrane region" description="Helical" evidence="8">
    <location>
        <begin position="140"/>
        <end position="162"/>
    </location>
</feature>
<feature type="transmembrane region" description="Helical" evidence="8">
    <location>
        <begin position="210"/>
        <end position="234"/>
    </location>
</feature>
<dbReference type="InterPro" id="IPR001905">
    <property type="entry name" value="Ammonium_transpt"/>
</dbReference>
<accession>A0ABT0C851</accession>
<evidence type="ECO:0000256" key="8">
    <source>
        <dbReference type="RuleBase" id="RU362002"/>
    </source>
</evidence>
<name>A0ABT0C851_THEVL</name>
<feature type="transmembrane region" description="Helical" evidence="8">
    <location>
        <begin position="54"/>
        <end position="76"/>
    </location>
</feature>
<evidence type="ECO:0000256" key="7">
    <source>
        <dbReference type="ARBA" id="ARBA00023177"/>
    </source>
</evidence>
<dbReference type="Gene3D" id="1.10.3430.10">
    <property type="entry name" value="Ammonium transporter AmtB like domains"/>
    <property type="match status" value="1"/>
</dbReference>
<feature type="transmembrane region" description="Helical" evidence="8">
    <location>
        <begin position="284"/>
        <end position="304"/>
    </location>
</feature>
<evidence type="ECO:0000256" key="3">
    <source>
        <dbReference type="ARBA" id="ARBA00022448"/>
    </source>
</evidence>
<comment type="caution">
    <text evidence="10">The sequence shown here is derived from an EMBL/GenBank/DDBJ whole genome shotgun (WGS) entry which is preliminary data.</text>
</comment>
<evidence type="ECO:0000313" key="11">
    <source>
        <dbReference type="Proteomes" id="UP000830835"/>
    </source>
</evidence>
<feature type="transmembrane region" description="Helical" evidence="8">
    <location>
        <begin position="371"/>
        <end position="392"/>
    </location>
</feature>
<dbReference type="EMBL" id="JAFIRA010000005">
    <property type="protein sequence ID" value="MCJ2541972.1"/>
    <property type="molecule type" value="Genomic_DNA"/>
</dbReference>
<proteinExistence type="inferred from homology"/>
<dbReference type="SUPFAM" id="SSF111352">
    <property type="entry name" value="Ammonium transporter"/>
    <property type="match status" value="1"/>
</dbReference>
<gene>
    <name evidence="10" type="ORF">JX360_03465</name>
</gene>
<evidence type="ECO:0000259" key="9">
    <source>
        <dbReference type="Pfam" id="PF00909"/>
    </source>
</evidence>
<feature type="transmembrane region" description="Helical" evidence="8">
    <location>
        <begin position="169"/>
        <end position="190"/>
    </location>
</feature>
<keyword evidence="4 8" id="KW-0812">Transmembrane</keyword>
<protein>
    <recommendedName>
        <fullName evidence="8">Ammonium transporter</fullName>
    </recommendedName>
</protein>
<dbReference type="PANTHER" id="PTHR11730:SF6">
    <property type="entry name" value="AMMONIUM TRANSPORTER"/>
    <property type="match status" value="1"/>
</dbReference>